<protein>
    <submittedName>
        <fullName evidence="5">VWFA domain-containing protein</fullName>
    </submittedName>
</protein>
<dbReference type="PANTHER" id="PTHR47763">
    <property type="entry name" value="ALPHA-PROTEIN KINASE VWKA"/>
    <property type="match status" value="1"/>
</dbReference>
<dbReference type="SMART" id="SM00327">
    <property type="entry name" value="VWA"/>
    <property type="match status" value="1"/>
</dbReference>
<dbReference type="PROSITE" id="PS50234">
    <property type="entry name" value="VWFA"/>
    <property type="match status" value="1"/>
</dbReference>
<keyword evidence="2" id="KW-0964">Secreted</keyword>
<dbReference type="GO" id="GO:0004674">
    <property type="term" value="F:protein serine/threonine kinase activity"/>
    <property type="evidence" value="ECO:0007669"/>
    <property type="project" value="TreeGrafter"/>
</dbReference>
<comment type="subcellular location">
    <subcellularLocation>
        <location evidence="1">Secreted</location>
    </subcellularLocation>
</comment>
<dbReference type="Proteomes" id="UP000006671">
    <property type="component" value="Unassembled WGS sequence"/>
</dbReference>
<accession>D2VZQ0</accession>
<dbReference type="eggNOG" id="ENOG502S39S">
    <property type="taxonomic scope" value="Eukaryota"/>
</dbReference>
<evidence type="ECO:0000256" key="1">
    <source>
        <dbReference type="ARBA" id="ARBA00004613"/>
    </source>
</evidence>
<dbReference type="InterPro" id="IPR056861">
    <property type="entry name" value="HMCN1-like_VWA"/>
</dbReference>
<dbReference type="Gene3D" id="3.40.50.410">
    <property type="entry name" value="von Willebrand factor, type A domain"/>
    <property type="match status" value="1"/>
</dbReference>
<dbReference type="GO" id="GO:0005737">
    <property type="term" value="C:cytoplasm"/>
    <property type="evidence" value="ECO:0007669"/>
    <property type="project" value="TreeGrafter"/>
</dbReference>
<organism evidence="6">
    <name type="scientific">Naegleria gruberi</name>
    <name type="common">Amoeba</name>
    <dbReference type="NCBI Taxonomy" id="5762"/>
    <lineage>
        <taxon>Eukaryota</taxon>
        <taxon>Discoba</taxon>
        <taxon>Heterolobosea</taxon>
        <taxon>Tetramitia</taxon>
        <taxon>Eutetramitia</taxon>
        <taxon>Vahlkampfiidae</taxon>
        <taxon>Naegleria</taxon>
    </lineage>
</organism>
<keyword evidence="6" id="KW-1185">Reference proteome</keyword>
<dbReference type="CDD" id="cd00198">
    <property type="entry name" value="vWFA"/>
    <property type="match status" value="1"/>
</dbReference>
<dbReference type="PANTHER" id="PTHR47763:SF1">
    <property type="entry name" value="DUF659 DOMAIN-CONTAINING PROTEIN"/>
    <property type="match status" value="1"/>
</dbReference>
<evidence type="ECO:0000313" key="6">
    <source>
        <dbReference type="Proteomes" id="UP000006671"/>
    </source>
</evidence>
<dbReference type="VEuPathDB" id="AmoebaDB:NAEGRDRAFT_74571"/>
<sequence length="348" mass="38808">MSFNITSLAKGKWIRANHLEEPGYDQELVDWSEKLVDLVIVMDNTSSMSGEIKIAKDTVQSIITTLHDHFQSDLRFSAVSYRDHTDDYVVKEYPFTKNVEKAKGYVNEMFAKGGGDMPEALASALKVVNEIPFNKKGRKICIWIADAPPHGMGASGDYFPDGCKDEQGEIIDWIKLASHLQEKNVVFYSIICGRSKNDQQLSLFMDYLATKTDGKCMLLTEANKIPNLIINGCIEDEQMDRLVEERIKELGKENAKAMKEEELIAHVHKLTLEAKVPQVHNYKVSSSRTGALLACSSMSSVDRNWYSTATNAFQAEGASDNPFSVGSVSVAPPTTDQLKKACARNLRK</sequence>
<keyword evidence="3" id="KW-0732">Signal</keyword>
<dbReference type="AlphaFoldDB" id="D2VZQ0"/>
<evidence type="ECO:0000313" key="5">
    <source>
        <dbReference type="EMBL" id="EFC37699.1"/>
    </source>
</evidence>
<dbReference type="InterPro" id="IPR002035">
    <property type="entry name" value="VWF_A"/>
</dbReference>
<dbReference type="InterPro" id="IPR052969">
    <property type="entry name" value="Thr-specific_kinase-like"/>
</dbReference>
<reference evidence="5 6" key="1">
    <citation type="journal article" date="2010" name="Cell">
        <title>The genome of Naegleria gruberi illuminates early eukaryotic versatility.</title>
        <authorList>
            <person name="Fritz-Laylin L.K."/>
            <person name="Prochnik S.E."/>
            <person name="Ginger M.L."/>
            <person name="Dacks J.B."/>
            <person name="Carpenter M.L."/>
            <person name="Field M.C."/>
            <person name="Kuo A."/>
            <person name="Paredez A."/>
            <person name="Chapman J."/>
            <person name="Pham J."/>
            <person name="Shu S."/>
            <person name="Neupane R."/>
            <person name="Cipriano M."/>
            <person name="Mancuso J."/>
            <person name="Tu H."/>
            <person name="Salamov A."/>
            <person name="Lindquist E."/>
            <person name="Shapiro H."/>
            <person name="Lucas S."/>
            <person name="Grigoriev I.V."/>
            <person name="Cande W.Z."/>
            <person name="Fulton C."/>
            <person name="Rokhsar D.S."/>
            <person name="Dawson S.C."/>
        </authorList>
    </citation>
    <scope>NUCLEOTIDE SEQUENCE [LARGE SCALE GENOMIC DNA]</scope>
    <source>
        <strain evidence="5 6">NEG-M</strain>
    </source>
</reference>
<proteinExistence type="predicted"/>
<dbReference type="STRING" id="5762.D2VZQ0"/>
<dbReference type="SUPFAM" id="SSF53300">
    <property type="entry name" value="vWA-like"/>
    <property type="match status" value="1"/>
</dbReference>
<dbReference type="GeneID" id="8857616"/>
<feature type="domain" description="VWFA" evidence="4">
    <location>
        <begin position="37"/>
        <end position="242"/>
    </location>
</feature>
<evidence type="ECO:0000256" key="3">
    <source>
        <dbReference type="ARBA" id="ARBA00022729"/>
    </source>
</evidence>
<name>D2VZQ0_NAEGR</name>
<dbReference type="InterPro" id="IPR036465">
    <property type="entry name" value="vWFA_dom_sf"/>
</dbReference>
<evidence type="ECO:0000259" key="4">
    <source>
        <dbReference type="PROSITE" id="PS50234"/>
    </source>
</evidence>
<dbReference type="EMBL" id="GG738915">
    <property type="protein sequence ID" value="EFC37699.1"/>
    <property type="molecule type" value="Genomic_DNA"/>
</dbReference>
<dbReference type="RefSeq" id="XP_002670443.1">
    <property type="nucleotide sequence ID" value="XM_002670397.1"/>
</dbReference>
<evidence type="ECO:0000256" key="2">
    <source>
        <dbReference type="ARBA" id="ARBA00022525"/>
    </source>
</evidence>
<gene>
    <name evidence="5" type="ORF">NAEGRDRAFT_74571</name>
</gene>
<dbReference type="Pfam" id="PF25106">
    <property type="entry name" value="VWA_4"/>
    <property type="match status" value="1"/>
</dbReference>
<dbReference type="InParanoid" id="D2VZQ0"/>
<dbReference type="KEGG" id="ngr:NAEGRDRAFT_74571"/>
<dbReference type="OrthoDB" id="301415at2759"/>